<sequence>MDESFAIIDVNSDGQHMRLFEGKYEVEGNPEQIAALYKSIHCDESVNSDQFRVEMRNLLTHIAGMLDACPHPDGILIMIITKLQCFFYYYRNMYMNLRVNHVWFAL</sequence>
<organism evidence="1 2">
    <name type="scientific">Gossypium tomentosum</name>
    <name type="common">Hawaiian cotton</name>
    <name type="synonym">Gossypium sandvicense</name>
    <dbReference type="NCBI Taxonomy" id="34277"/>
    <lineage>
        <taxon>Eukaryota</taxon>
        <taxon>Viridiplantae</taxon>
        <taxon>Streptophyta</taxon>
        <taxon>Embryophyta</taxon>
        <taxon>Tracheophyta</taxon>
        <taxon>Spermatophyta</taxon>
        <taxon>Magnoliopsida</taxon>
        <taxon>eudicotyledons</taxon>
        <taxon>Gunneridae</taxon>
        <taxon>Pentapetalae</taxon>
        <taxon>rosids</taxon>
        <taxon>malvids</taxon>
        <taxon>Malvales</taxon>
        <taxon>Malvaceae</taxon>
        <taxon>Malvoideae</taxon>
        <taxon>Gossypium</taxon>
    </lineage>
</organism>
<accession>A0A5D2MDE6</accession>
<evidence type="ECO:0000313" key="2">
    <source>
        <dbReference type="Proteomes" id="UP000322667"/>
    </source>
</evidence>
<proteinExistence type="predicted"/>
<dbReference type="AlphaFoldDB" id="A0A5D2MDE6"/>
<gene>
    <name evidence="1" type="ORF">ES332_D01G243900v1</name>
</gene>
<name>A0A5D2MDE6_GOSTO</name>
<dbReference type="Proteomes" id="UP000322667">
    <property type="component" value="Chromosome D01"/>
</dbReference>
<reference evidence="1 2" key="1">
    <citation type="submission" date="2019-07" db="EMBL/GenBank/DDBJ databases">
        <title>WGS assembly of Gossypium tomentosum.</title>
        <authorList>
            <person name="Chen Z.J."/>
            <person name="Sreedasyam A."/>
            <person name="Ando A."/>
            <person name="Song Q."/>
            <person name="De L."/>
            <person name="Hulse-Kemp A."/>
            <person name="Ding M."/>
            <person name="Ye W."/>
            <person name="Kirkbride R."/>
            <person name="Jenkins J."/>
            <person name="Plott C."/>
            <person name="Lovell J."/>
            <person name="Lin Y.-M."/>
            <person name="Vaughn R."/>
            <person name="Liu B."/>
            <person name="Li W."/>
            <person name="Simpson S."/>
            <person name="Scheffler B."/>
            <person name="Saski C."/>
            <person name="Grover C."/>
            <person name="Hu G."/>
            <person name="Conover J."/>
            <person name="Carlson J."/>
            <person name="Shu S."/>
            <person name="Boston L."/>
            <person name="Williams M."/>
            <person name="Peterson D."/>
            <person name="Mcgee K."/>
            <person name="Jones D."/>
            <person name="Wendel J."/>
            <person name="Stelly D."/>
            <person name="Grimwood J."/>
            <person name="Schmutz J."/>
        </authorList>
    </citation>
    <scope>NUCLEOTIDE SEQUENCE [LARGE SCALE GENOMIC DNA]</scope>
    <source>
        <strain evidence="1">7179.01</strain>
    </source>
</reference>
<protein>
    <submittedName>
        <fullName evidence="1">Uncharacterized protein</fullName>
    </submittedName>
</protein>
<dbReference type="EMBL" id="CM017623">
    <property type="protein sequence ID" value="TYH89228.1"/>
    <property type="molecule type" value="Genomic_DNA"/>
</dbReference>
<keyword evidence="2" id="KW-1185">Reference proteome</keyword>
<evidence type="ECO:0000313" key="1">
    <source>
        <dbReference type="EMBL" id="TYH89228.1"/>
    </source>
</evidence>